<dbReference type="Pfam" id="PF00891">
    <property type="entry name" value="Methyltransf_2"/>
    <property type="match status" value="1"/>
</dbReference>
<protein>
    <submittedName>
        <fullName evidence="6">Acetylserotonin O-methyltransferase</fullName>
    </submittedName>
</protein>
<accession>A0ABY3YIC9</accession>
<reference evidence="6 7" key="1">
    <citation type="journal article" date="2018" name="Int. J. Syst. Evol. Microbiol.">
        <title>Zhouia spongiae sp. nov., isolated from a marine sponge.</title>
        <authorList>
            <person name="Zhuang L."/>
            <person name="Lin B."/>
            <person name="Qin F."/>
            <person name="Luo L."/>
        </authorList>
    </citation>
    <scope>NUCLEOTIDE SEQUENCE [LARGE SCALE GENOMIC DNA]</scope>
    <source>
        <strain evidence="6 7">HN-Y44</strain>
    </source>
</reference>
<keyword evidence="3" id="KW-0949">S-adenosyl-L-methionine</keyword>
<evidence type="ECO:0000256" key="2">
    <source>
        <dbReference type="ARBA" id="ARBA00022679"/>
    </source>
</evidence>
<evidence type="ECO:0000313" key="7">
    <source>
        <dbReference type="Proteomes" id="UP000829476"/>
    </source>
</evidence>
<dbReference type="EMBL" id="CP094326">
    <property type="protein sequence ID" value="UNY97617.1"/>
    <property type="molecule type" value="Genomic_DNA"/>
</dbReference>
<evidence type="ECO:0000256" key="3">
    <source>
        <dbReference type="ARBA" id="ARBA00022691"/>
    </source>
</evidence>
<dbReference type="PROSITE" id="PS51683">
    <property type="entry name" value="SAM_OMT_II"/>
    <property type="match status" value="1"/>
</dbReference>
<feature type="domain" description="O-methyltransferase dimerisation" evidence="5">
    <location>
        <begin position="14"/>
        <end position="95"/>
    </location>
</feature>
<evidence type="ECO:0000259" key="4">
    <source>
        <dbReference type="Pfam" id="PF00891"/>
    </source>
</evidence>
<dbReference type="Proteomes" id="UP000829476">
    <property type="component" value="Chromosome"/>
</dbReference>
<sequence length="346" mass="38785">MKDHSQPEPGHIMQIGTGFWASKTLLTAVNLDLFTHLAVHRSMSAAEIKKTYNFQCTDRHLYDFLDALVALNLLEKEGNLTSALYFNTKDTDAFLDMNKKAYIGGILKMMNNRLYSNWGNLQEALSTGNSQIEFNNPSENLFDDLYKDESRLKEFIDAMSGAQMGNFMAFTNTFDFTRYNTLTDAGGSSGLLSIMVATHQPHMKCTSFDLPEVESIAKSTIDKFNLTDRVSVASGNFFNDPIPAADIVVMGNILHDWDEENKQKLIKKAYEALPKEGVFVAIENLIDNDRRKNSFGLLMSLNMLLETKTGFDYTFNDFEGWILDVGFKNASFIPLAGPASAAIAYK</sequence>
<dbReference type="SUPFAM" id="SSF46785">
    <property type="entry name" value="Winged helix' DNA-binding domain"/>
    <property type="match status" value="1"/>
</dbReference>
<gene>
    <name evidence="6" type="ORF">MQE36_11025</name>
</gene>
<dbReference type="Gene3D" id="1.10.10.10">
    <property type="entry name" value="Winged helix-like DNA-binding domain superfamily/Winged helix DNA-binding domain"/>
    <property type="match status" value="1"/>
</dbReference>
<dbReference type="Gene3D" id="3.40.50.150">
    <property type="entry name" value="Vaccinia Virus protein VP39"/>
    <property type="match status" value="1"/>
</dbReference>
<keyword evidence="1" id="KW-0489">Methyltransferase</keyword>
<evidence type="ECO:0000256" key="1">
    <source>
        <dbReference type="ARBA" id="ARBA00022603"/>
    </source>
</evidence>
<keyword evidence="2" id="KW-0808">Transferase</keyword>
<dbReference type="InterPro" id="IPR016461">
    <property type="entry name" value="COMT-like"/>
</dbReference>
<dbReference type="InterPro" id="IPR001077">
    <property type="entry name" value="COMT_C"/>
</dbReference>
<dbReference type="RefSeq" id="WP_242936029.1">
    <property type="nucleotide sequence ID" value="NZ_CP094326.1"/>
</dbReference>
<name>A0ABY3YIC9_9FLAO</name>
<dbReference type="PANTHER" id="PTHR11746">
    <property type="entry name" value="O-METHYLTRANSFERASE"/>
    <property type="match status" value="1"/>
</dbReference>
<evidence type="ECO:0000313" key="6">
    <source>
        <dbReference type="EMBL" id="UNY97617.1"/>
    </source>
</evidence>
<dbReference type="SUPFAM" id="SSF53335">
    <property type="entry name" value="S-adenosyl-L-methionine-dependent methyltransferases"/>
    <property type="match status" value="1"/>
</dbReference>
<proteinExistence type="predicted"/>
<dbReference type="InterPro" id="IPR012967">
    <property type="entry name" value="COMT_dimerisation"/>
</dbReference>
<keyword evidence="7" id="KW-1185">Reference proteome</keyword>
<dbReference type="InterPro" id="IPR036388">
    <property type="entry name" value="WH-like_DNA-bd_sf"/>
</dbReference>
<dbReference type="Pfam" id="PF08100">
    <property type="entry name" value="Dimerisation"/>
    <property type="match status" value="1"/>
</dbReference>
<dbReference type="InterPro" id="IPR036390">
    <property type="entry name" value="WH_DNA-bd_sf"/>
</dbReference>
<feature type="domain" description="O-methyltransferase C-terminal" evidence="4">
    <location>
        <begin position="118"/>
        <end position="327"/>
    </location>
</feature>
<organism evidence="6 7">
    <name type="scientific">Zhouia spongiae</name>
    <dbReference type="NCBI Taxonomy" id="2202721"/>
    <lineage>
        <taxon>Bacteria</taxon>
        <taxon>Pseudomonadati</taxon>
        <taxon>Bacteroidota</taxon>
        <taxon>Flavobacteriia</taxon>
        <taxon>Flavobacteriales</taxon>
        <taxon>Flavobacteriaceae</taxon>
        <taxon>Zhouia</taxon>
    </lineage>
</organism>
<dbReference type="PIRSF" id="PIRSF005739">
    <property type="entry name" value="O-mtase"/>
    <property type="match status" value="1"/>
</dbReference>
<evidence type="ECO:0000259" key="5">
    <source>
        <dbReference type="Pfam" id="PF08100"/>
    </source>
</evidence>
<dbReference type="InterPro" id="IPR029063">
    <property type="entry name" value="SAM-dependent_MTases_sf"/>
</dbReference>